<dbReference type="STRING" id="1182543.W9XMN0"/>
<evidence type="ECO:0000313" key="2">
    <source>
        <dbReference type="EMBL" id="EXJ71604.1"/>
    </source>
</evidence>
<dbReference type="Proteomes" id="UP000019471">
    <property type="component" value="Unassembled WGS sequence"/>
</dbReference>
<dbReference type="OrthoDB" id="4161676at2759"/>
<proteinExistence type="predicted"/>
<evidence type="ECO:0000256" key="1">
    <source>
        <dbReference type="SAM" id="MobiDB-lite"/>
    </source>
</evidence>
<gene>
    <name evidence="2" type="ORF">A1O5_05412</name>
</gene>
<feature type="region of interest" description="Disordered" evidence="1">
    <location>
        <begin position="1"/>
        <end position="209"/>
    </location>
</feature>
<feature type="compositionally biased region" description="Basic and acidic residues" evidence="1">
    <location>
        <begin position="161"/>
        <end position="170"/>
    </location>
</feature>
<protein>
    <submittedName>
        <fullName evidence="2">Uncharacterized protein</fullName>
    </submittedName>
</protein>
<sequence>MEAAKNAFNHVMGYDKESAPEHHHHVPGHHKNDEPPTTNDDTSVSSTETPSKPVSAGNSGSNDQQGTSQDLGRVQSPKQGPDPALVGDPNPTDKMTGTAAPGSHSAVFGLTPDGKRVSDTSHGSSAPKPAHSSKTAVGGGKEDAGHTDTSSRAPASGEISEQMHKAEADPGAKGLQRTDPAPEPAGSDGKPGAGVTGMQQGSGKVELGK</sequence>
<dbReference type="HOGENOM" id="CLU_114193_0_0_1"/>
<reference evidence="2 3" key="1">
    <citation type="submission" date="2013-03" db="EMBL/GenBank/DDBJ databases">
        <title>The Genome Sequence of Cladophialophora psammophila CBS 110553.</title>
        <authorList>
            <consortium name="The Broad Institute Genomics Platform"/>
            <person name="Cuomo C."/>
            <person name="de Hoog S."/>
            <person name="Gorbushina A."/>
            <person name="Walker B."/>
            <person name="Young S.K."/>
            <person name="Zeng Q."/>
            <person name="Gargeya S."/>
            <person name="Fitzgerald M."/>
            <person name="Haas B."/>
            <person name="Abouelleil A."/>
            <person name="Allen A.W."/>
            <person name="Alvarado L."/>
            <person name="Arachchi H.M."/>
            <person name="Berlin A.M."/>
            <person name="Chapman S.B."/>
            <person name="Gainer-Dewar J."/>
            <person name="Goldberg J."/>
            <person name="Griggs A."/>
            <person name="Gujja S."/>
            <person name="Hansen M."/>
            <person name="Howarth C."/>
            <person name="Imamovic A."/>
            <person name="Ireland A."/>
            <person name="Larimer J."/>
            <person name="McCowan C."/>
            <person name="Murphy C."/>
            <person name="Pearson M."/>
            <person name="Poon T.W."/>
            <person name="Priest M."/>
            <person name="Roberts A."/>
            <person name="Saif S."/>
            <person name="Shea T."/>
            <person name="Sisk P."/>
            <person name="Sykes S."/>
            <person name="Wortman J."/>
            <person name="Nusbaum C."/>
            <person name="Birren B."/>
        </authorList>
    </citation>
    <scope>NUCLEOTIDE SEQUENCE [LARGE SCALE GENOMIC DNA]</scope>
    <source>
        <strain evidence="2 3">CBS 110553</strain>
    </source>
</reference>
<comment type="caution">
    <text evidence="2">The sequence shown here is derived from an EMBL/GenBank/DDBJ whole genome shotgun (WGS) entry which is preliminary data.</text>
</comment>
<dbReference type="AlphaFoldDB" id="W9XMN0"/>
<keyword evidence="3" id="KW-1185">Reference proteome</keyword>
<dbReference type="GeneID" id="19190130"/>
<organism evidence="2 3">
    <name type="scientific">Cladophialophora psammophila CBS 110553</name>
    <dbReference type="NCBI Taxonomy" id="1182543"/>
    <lineage>
        <taxon>Eukaryota</taxon>
        <taxon>Fungi</taxon>
        <taxon>Dikarya</taxon>
        <taxon>Ascomycota</taxon>
        <taxon>Pezizomycotina</taxon>
        <taxon>Eurotiomycetes</taxon>
        <taxon>Chaetothyriomycetidae</taxon>
        <taxon>Chaetothyriales</taxon>
        <taxon>Herpotrichiellaceae</taxon>
        <taxon>Cladophialophora</taxon>
    </lineage>
</organism>
<evidence type="ECO:0000313" key="3">
    <source>
        <dbReference type="Proteomes" id="UP000019471"/>
    </source>
</evidence>
<dbReference type="EMBL" id="AMGX01000007">
    <property type="protein sequence ID" value="EXJ71604.1"/>
    <property type="molecule type" value="Genomic_DNA"/>
</dbReference>
<feature type="compositionally biased region" description="Polar residues" evidence="1">
    <location>
        <begin position="35"/>
        <end position="70"/>
    </location>
</feature>
<accession>W9XMN0</accession>
<name>W9XMN0_9EURO</name>
<dbReference type="RefSeq" id="XP_007744203.1">
    <property type="nucleotide sequence ID" value="XM_007746013.1"/>
</dbReference>